<protein>
    <submittedName>
        <fullName evidence="2">Uncharacterized protein</fullName>
    </submittedName>
</protein>
<comment type="caution">
    <text evidence="2">The sequence shown here is derived from an EMBL/GenBank/DDBJ whole genome shotgun (WGS) entry which is preliminary data.</text>
</comment>
<evidence type="ECO:0000313" key="2">
    <source>
        <dbReference type="EMBL" id="KAG1338118.1"/>
    </source>
</evidence>
<accession>A0A8K0MZY2</accession>
<reference evidence="2" key="1">
    <citation type="journal article" date="2017" name="Gigascience">
        <title>The genome draft of coconut (Cocos nucifera).</title>
        <authorList>
            <person name="Xiao Y."/>
            <person name="Xu P."/>
            <person name="Fan H."/>
            <person name="Baudouin L."/>
            <person name="Xia W."/>
            <person name="Bocs S."/>
            <person name="Xu J."/>
            <person name="Li Q."/>
            <person name="Guo A."/>
            <person name="Zhou L."/>
            <person name="Li J."/>
            <person name="Wu Y."/>
            <person name="Ma Z."/>
            <person name="Armero A."/>
            <person name="Issali A.E."/>
            <person name="Liu N."/>
            <person name="Peng M."/>
            <person name="Yang Y."/>
        </authorList>
    </citation>
    <scope>NUCLEOTIDE SEQUENCE</scope>
    <source>
        <tissue evidence="2">Spear leaf of Hainan Tall coconut</tissue>
    </source>
</reference>
<dbReference type="EMBL" id="CM017875">
    <property type="protein sequence ID" value="KAG1338118.1"/>
    <property type="molecule type" value="Genomic_DNA"/>
</dbReference>
<feature type="compositionally biased region" description="Polar residues" evidence="1">
    <location>
        <begin position="84"/>
        <end position="98"/>
    </location>
</feature>
<evidence type="ECO:0000313" key="3">
    <source>
        <dbReference type="Proteomes" id="UP000797356"/>
    </source>
</evidence>
<evidence type="ECO:0000256" key="1">
    <source>
        <dbReference type="SAM" id="MobiDB-lite"/>
    </source>
</evidence>
<gene>
    <name evidence="2" type="ORF">COCNU_04G004240</name>
</gene>
<name>A0A8K0MZY2_COCNU</name>
<dbReference type="AlphaFoldDB" id="A0A8K0MZY2"/>
<sequence>MAFDSTAVMHVQRRADLRRMDPAMECRSDGGCTQIRQGGMRNKAGKVAQGLRSSSRCKGPNLAVASRPDPAVAPGSEPARWRGPSSSSRCAGSNTVEQGSGEATPRSGNGGPRTVAVTCRGGDLVAAALGSSGRA</sequence>
<keyword evidence="3" id="KW-1185">Reference proteome</keyword>
<proteinExistence type="predicted"/>
<dbReference type="Proteomes" id="UP000797356">
    <property type="component" value="Chromosome 4"/>
</dbReference>
<feature type="region of interest" description="Disordered" evidence="1">
    <location>
        <begin position="25"/>
        <end position="114"/>
    </location>
</feature>
<organism evidence="2 3">
    <name type="scientific">Cocos nucifera</name>
    <name type="common">Coconut palm</name>
    <dbReference type="NCBI Taxonomy" id="13894"/>
    <lineage>
        <taxon>Eukaryota</taxon>
        <taxon>Viridiplantae</taxon>
        <taxon>Streptophyta</taxon>
        <taxon>Embryophyta</taxon>
        <taxon>Tracheophyta</taxon>
        <taxon>Spermatophyta</taxon>
        <taxon>Magnoliopsida</taxon>
        <taxon>Liliopsida</taxon>
        <taxon>Arecaceae</taxon>
        <taxon>Arecoideae</taxon>
        <taxon>Cocoseae</taxon>
        <taxon>Attaleinae</taxon>
        <taxon>Cocos</taxon>
    </lineage>
</organism>
<reference evidence="2" key="2">
    <citation type="submission" date="2019-07" db="EMBL/GenBank/DDBJ databases">
        <authorList>
            <person name="Yang Y."/>
            <person name="Bocs S."/>
            <person name="Baudouin L."/>
        </authorList>
    </citation>
    <scope>NUCLEOTIDE SEQUENCE</scope>
    <source>
        <tissue evidence="2">Spear leaf of Hainan Tall coconut</tissue>
    </source>
</reference>